<dbReference type="Pfam" id="PF00152">
    <property type="entry name" value="tRNA-synt_2"/>
    <property type="match status" value="2"/>
</dbReference>
<dbReference type="VEuPathDB" id="FungiDB:SAPIO_CDS1435"/>
<keyword evidence="2" id="KW-0547">Nucleotide-binding</keyword>
<dbReference type="PROSITE" id="PS50862">
    <property type="entry name" value="AA_TRNA_LIGASE_II"/>
    <property type="match status" value="1"/>
</dbReference>
<dbReference type="KEGG" id="sapo:SAPIO_CDS1435"/>
<dbReference type="Proteomes" id="UP000028545">
    <property type="component" value="Unassembled WGS sequence"/>
</dbReference>
<keyword evidence="3" id="KW-0067">ATP-binding</keyword>
<dbReference type="SUPFAM" id="SSF55681">
    <property type="entry name" value="Class II aaRS and biotin synthetases"/>
    <property type="match status" value="1"/>
</dbReference>
<dbReference type="RefSeq" id="XP_016645825.1">
    <property type="nucleotide sequence ID" value="XM_016784709.1"/>
</dbReference>
<dbReference type="InterPro" id="IPR006195">
    <property type="entry name" value="aa-tRNA-synth_II"/>
</dbReference>
<keyword evidence="9" id="KW-1185">Reference proteome</keyword>
<dbReference type="GO" id="GO:0005524">
    <property type="term" value="F:ATP binding"/>
    <property type="evidence" value="ECO:0007669"/>
    <property type="project" value="UniProtKB-KW"/>
</dbReference>
<protein>
    <recommendedName>
        <fullName evidence="5">Lysyl-tRNA synthetase</fullName>
    </recommendedName>
</protein>
<dbReference type="GO" id="GO:0005739">
    <property type="term" value="C:mitochondrion"/>
    <property type="evidence" value="ECO:0007669"/>
    <property type="project" value="TreeGrafter"/>
</dbReference>
<evidence type="ECO:0000256" key="2">
    <source>
        <dbReference type="ARBA" id="ARBA00022741"/>
    </source>
</evidence>
<evidence type="ECO:0000256" key="4">
    <source>
        <dbReference type="ARBA" id="ARBA00023146"/>
    </source>
</evidence>
<dbReference type="InterPro" id="IPR004364">
    <property type="entry name" value="Aa-tRNA-synt_II"/>
</dbReference>
<reference evidence="8 9" key="1">
    <citation type="journal article" date="2014" name="Genome Announc.">
        <title>Draft genome sequence of the pathogenic fungus Scedosporium apiospermum.</title>
        <authorList>
            <person name="Vandeputte P."/>
            <person name="Ghamrawi S."/>
            <person name="Rechenmann M."/>
            <person name="Iltis A."/>
            <person name="Giraud S."/>
            <person name="Fleury M."/>
            <person name="Thornton C."/>
            <person name="Delhaes L."/>
            <person name="Meyer W."/>
            <person name="Papon N."/>
            <person name="Bouchara J.P."/>
        </authorList>
    </citation>
    <scope>NUCLEOTIDE SEQUENCE [LARGE SCALE GENOMIC DNA]</scope>
    <source>
        <strain evidence="8 9">IHEM 14462</strain>
    </source>
</reference>
<evidence type="ECO:0000256" key="1">
    <source>
        <dbReference type="ARBA" id="ARBA00022598"/>
    </source>
</evidence>
<dbReference type="GO" id="GO:0070154">
    <property type="term" value="P:mitochondrial lysyl-tRNA aminoacylation"/>
    <property type="evidence" value="ECO:0007669"/>
    <property type="project" value="TreeGrafter"/>
</dbReference>
<dbReference type="Gene3D" id="2.40.50.140">
    <property type="entry name" value="Nucleic acid-binding proteins"/>
    <property type="match status" value="1"/>
</dbReference>
<dbReference type="CDD" id="cd04322">
    <property type="entry name" value="LysRS_N"/>
    <property type="match status" value="1"/>
</dbReference>
<accession>A0A084GFB4</accession>
<dbReference type="Pfam" id="PF01336">
    <property type="entry name" value="tRNA_anti-codon"/>
    <property type="match status" value="1"/>
</dbReference>
<dbReference type="HOGENOM" id="CLU_008255_6_0_1"/>
<dbReference type="InterPro" id="IPR012340">
    <property type="entry name" value="NA-bd_OB-fold"/>
</dbReference>
<dbReference type="OMA" id="MKWGMPP"/>
<feature type="compositionally biased region" description="Acidic residues" evidence="6">
    <location>
        <begin position="555"/>
        <end position="581"/>
    </location>
</feature>
<proteinExistence type="predicted"/>
<dbReference type="PRINTS" id="PR00982">
    <property type="entry name" value="TRNASYNTHLYS"/>
</dbReference>
<dbReference type="GO" id="GO:0000049">
    <property type="term" value="F:tRNA binding"/>
    <property type="evidence" value="ECO:0007669"/>
    <property type="project" value="TreeGrafter"/>
</dbReference>
<sequence length="675" mass="75098">MKSLQCLRGQQARFLTCIPHGSSVRSHLHACRLDTRPRCTYIAGSRPRRATLYRPISTTAGVLGEKKPYELETEAELYDYTQGRLARLAAFQQGEDAILGDMHPRLEHRSETMSVADFLAANEDVEVHDPNSDAVTLYGRIRSIRRHGSFLIFIDIVNQFQSIQAMINWGQVSQTSSITKQQFKLFAKMLEKGDHISITGRPTRTSTGQLSIQATVLPELLSPALEPVPDVLTEADKKIQRRHLDMLVNPEVADTLRLRAGILAYIRQFLQERKFLEFQTPILADNAGGAIAKPFVTTSSEVPTKELALRIAPELWLKRLVVGGVHNVFEIGPAFRNEGIDGTHNPEFTMCEFYSAYTNLADLVHRTEELVSGLAQHCHKLISTELKSLPAVDVNLFKPPFRYVEFVPALEKALGFHLPNLASENALPDMITVLKLANVHIPGGPPTTLPKLLDRLAAVYLEPLSFEGPIFITHHPTCMSPLSKSFICPKTKQEVSARAELFVNGRELANMYEEENNPEVQLRKMLQYRKGATIAAGGRHGDVLDDGTAVYEQTQAEEQEQEPEQEQKEFEEEEEIVDEEAPPVDLSYIQALRAGLPPTGGWGCGIERLVMLFSGAPRISDCLSFGTLKNVTSLNANASEVLRAKTLPKTGGRDKLEALSRKIMEKESNSAGESM</sequence>
<name>A0A084GFB4_PSEDA</name>
<feature type="region of interest" description="Disordered" evidence="6">
    <location>
        <begin position="554"/>
        <end position="581"/>
    </location>
</feature>
<dbReference type="InterPro" id="IPR004365">
    <property type="entry name" value="NA-bd_OB_tRNA"/>
</dbReference>
<evidence type="ECO:0000256" key="3">
    <source>
        <dbReference type="ARBA" id="ARBA00022840"/>
    </source>
</evidence>
<dbReference type="EMBL" id="JOWA01000055">
    <property type="protein sequence ID" value="KEZ46026.1"/>
    <property type="molecule type" value="Genomic_DNA"/>
</dbReference>
<comment type="caution">
    <text evidence="8">The sequence shown here is derived from an EMBL/GenBank/DDBJ whole genome shotgun (WGS) entry which is preliminary data.</text>
</comment>
<dbReference type="Gene3D" id="3.30.930.10">
    <property type="entry name" value="Bira Bifunctional Protein, Domain 2"/>
    <property type="match status" value="1"/>
</dbReference>
<evidence type="ECO:0000259" key="7">
    <source>
        <dbReference type="PROSITE" id="PS50862"/>
    </source>
</evidence>
<dbReference type="AlphaFoldDB" id="A0A084GFB4"/>
<evidence type="ECO:0000256" key="5">
    <source>
        <dbReference type="ARBA" id="ARBA00030563"/>
    </source>
</evidence>
<dbReference type="InterPro" id="IPR018149">
    <property type="entry name" value="Lys-tRNA-synth_II_C"/>
</dbReference>
<keyword evidence="4" id="KW-0030">Aminoacyl-tRNA synthetase</keyword>
<evidence type="ECO:0000256" key="6">
    <source>
        <dbReference type="SAM" id="MobiDB-lite"/>
    </source>
</evidence>
<dbReference type="SUPFAM" id="SSF50249">
    <property type="entry name" value="Nucleic acid-binding proteins"/>
    <property type="match status" value="1"/>
</dbReference>
<evidence type="ECO:0000313" key="9">
    <source>
        <dbReference type="Proteomes" id="UP000028545"/>
    </source>
</evidence>
<dbReference type="PANTHER" id="PTHR42918">
    <property type="entry name" value="LYSYL-TRNA SYNTHETASE"/>
    <property type="match status" value="1"/>
</dbReference>
<feature type="domain" description="Aminoacyl-transfer RNA synthetases class-II family profile" evidence="7">
    <location>
        <begin position="256"/>
        <end position="648"/>
    </location>
</feature>
<dbReference type="GO" id="GO:0004824">
    <property type="term" value="F:lysine-tRNA ligase activity"/>
    <property type="evidence" value="ECO:0007669"/>
    <property type="project" value="InterPro"/>
</dbReference>
<gene>
    <name evidence="8" type="ORF">SAPIO_CDS1435</name>
</gene>
<evidence type="ECO:0000313" key="8">
    <source>
        <dbReference type="EMBL" id="KEZ46026.1"/>
    </source>
</evidence>
<dbReference type="InterPro" id="IPR044136">
    <property type="entry name" value="Lys-tRNA-ligase_II_N"/>
</dbReference>
<keyword evidence="1 8" id="KW-0436">Ligase</keyword>
<dbReference type="PANTHER" id="PTHR42918:SF5">
    <property type="entry name" value="LYSINE--TRNA LIGASE, MITOCHONDRIAL"/>
    <property type="match status" value="1"/>
</dbReference>
<dbReference type="OrthoDB" id="21243at2759"/>
<dbReference type="GeneID" id="27720507"/>
<dbReference type="InterPro" id="IPR045864">
    <property type="entry name" value="aa-tRNA-synth_II/BPL/LPL"/>
</dbReference>
<organism evidence="8 9">
    <name type="scientific">Pseudallescheria apiosperma</name>
    <name type="common">Scedosporium apiospermum</name>
    <dbReference type="NCBI Taxonomy" id="563466"/>
    <lineage>
        <taxon>Eukaryota</taxon>
        <taxon>Fungi</taxon>
        <taxon>Dikarya</taxon>
        <taxon>Ascomycota</taxon>
        <taxon>Pezizomycotina</taxon>
        <taxon>Sordariomycetes</taxon>
        <taxon>Hypocreomycetidae</taxon>
        <taxon>Microascales</taxon>
        <taxon>Microascaceae</taxon>
        <taxon>Scedosporium</taxon>
    </lineage>
</organism>